<dbReference type="AlphaFoldDB" id="A0A5B7YI66"/>
<feature type="signal peptide" evidence="2">
    <location>
        <begin position="1"/>
        <end position="20"/>
    </location>
</feature>
<accession>A0A5B7YI66</accession>
<evidence type="ECO:0008006" key="5">
    <source>
        <dbReference type="Google" id="ProtNLM"/>
    </source>
</evidence>
<evidence type="ECO:0000313" key="3">
    <source>
        <dbReference type="EMBL" id="QCZ95512.1"/>
    </source>
</evidence>
<feature type="region of interest" description="Disordered" evidence="1">
    <location>
        <begin position="143"/>
        <end position="166"/>
    </location>
</feature>
<dbReference type="SUPFAM" id="SSF52833">
    <property type="entry name" value="Thioredoxin-like"/>
    <property type="match status" value="1"/>
</dbReference>
<reference evidence="3 4" key="1">
    <citation type="submission" date="2019-04" db="EMBL/GenBank/DDBJ databases">
        <title>Salinimonas iocasae sp. nov., a halophilic bacterium isolated from the outer tube casing of tubeworms in Okinawa Trough.</title>
        <authorList>
            <person name="Zhang H."/>
            <person name="Wang H."/>
            <person name="Li C."/>
        </authorList>
    </citation>
    <scope>NUCLEOTIDE SEQUENCE [LARGE SCALE GENOMIC DNA]</scope>
    <source>
        <strain evidence="3 4">KX18D6</strain>
        <plasmid evidence="3 4">plas12</plasmid>
    </source>
</reference>
<name>A0A5B7YI66_9ALTE</name>
<keyword evidence="2" id="KW-0732">Signal</keyword>
<dbReference type="KEGG" id="salk:FBQ74_18500"/>
<evidence type="ECO:0000313" key="4">
    <source>
        <dbReference type="Proteomes" id="UP000304912"/>
    </source>
</evidence>
<keyword evidence="3" id="KW-0614">Plasmid</keyword>
<protein>
    <recommendedName>
        <fullName evidence="5">Thioredoxin-like fold domain-containing protein</fullName>
    </recommendedName>
</protein>
<organism evidence="3 4">
    <name type="scientific">Salinimonas iocasae</name>
    <dbReference type="NCBI Taxonomy" id="2572577"/>
    <lineage>
        <taxon>Bacteria</taxon>
        <taxon>Pseudomonadati</taxon>
        <taxon>Pseudomonadota</taxon>
        <taxon>Gammaproteobacteria</taxon>
        <taxon>Alteromonadales</taxon>
        <taxon>Alteromonadaceae</taxon>
        <taxon>Alteromonas/Salinimonas group</taxon>
        <taxon>Salinimonas</taxon>
    </lineage>
</organism>
<proteinExistence type="predicted"/>
<feature type="chain" id="PRO_5022810704" description="Thioredoxin-like fold domain-containing protein" evidence="2">
    <location>
        <begin position="21"/>
        <end position="344"/>
    </location>
</feature>
<dbReference type="EMBL" id="CP039853">
    <property type="protein sequence ID" value="QCZ95512.1"/>
    <property type="molecule type" value="Genomic_DNA"/>
</dbReference>
<dbReference type="Proteomes" id="UP000304912">
    <property type="component" value="Plasmid plas12"/>
</dbReference>
<dbReference type="InterPro" id="IPR036249">
    <property type="entry name" value="Thioredoxin-like_sf"/>
</dbReference>
<dbReference type="OrthoDB" id="12976at2"/>
<gene>
    <name evidence="3" type="ORF">FBQ74_18500</name>
</gene>
<dbReference type="RefSeq" id="WP_139758199.1">
    <property type="nucleotide sequence ID" value="NZ_CP039853.1"/>
</dbReference>
<sequence length="344" mass="37508">MKSLVLVVCILTSIPASVFADTFSDYLSTAERRGKGLVTTYFGAGSYVKSFKQVPGGVFKLDAVSKEGESLSLFMLGDFETLIYGQMITPHIADKAQAGGLPVLEQIAERNKKRISLRKKTTEFVAKYSAGTAAALLNDENFEKDTTEPPAGHLATPQSQSEEESDNVILDKVRGLQHVQLGEGNRELFLFMDLNCPACQQELPHLIEMAKSRSVSIKVIPVAFVKPQDSTDKAIHLLSETNSKARIDRLKLLAQRKSFSQLVSDNKSVVNIKAAQSLQQNNKVFNSLPNIATPYFVANTNYGLITRALVSKAKVEQLIDAITPIAAQTMQSDGPAVSTNADDI</sequence>
<dbReference type="Gene3D" id="3.40.30.10">
    <property type="entry name" value="Glutaredoxin"/>
    <property type="match status" value="1"/>
</dbReference>
<geneLocation type="plasmid" evidence="3 4">
    <name>plas12</name>
</geneLocation>
<keyword evidence="4" id="KW-1185">Reference proteome</keyword>
<evidence type="ECO:0000256" key="1">
    <source>
        <dbReference type="SAM" id="MobiDB-lite"/>
    </source>
</evidence>
<evidence type="ECO:0000256" key="2">
    <source>
        <dbReference type="SAM" id="SignalP"/>
    </source>
</evidence>